<feature type="transmembrane region" description="Helical" evidence="1">
    <location>
        <begin position="37"/>
        <end position="57"/>
    </location>
</feature>
<accession>A0ABS4JG51</accession>
<sequence length="60" mass="6987">MFEPRILNGVEEDLAKKRYAEIQNDKNKLRSTMLSQLMNTSIVVAIMAIIIAVVYMLRFR</sequence>
<keyword evidence="1" id="KW-1133">Transmembrane helix</keyword>
<proteinExistence type="predicted"/>
<dbReference type="RefSeq" id="WP_209861081.1">
    <property type="nucleotide sequence ID" value="NZ_JAGGLD010000002.1"/>
</dbReference>
<name>A0ABS4JG51_9BACL</name>
<dbReference type="Proteomes" id="UP001519288">
    <property type="component" value="Unassembled WGS sequence"/>
</dbReference>
<organism evidence="2 3">
    <name type="scientific">Paenibacillus shirakamiensis</name>
    <dbReference type="NCBI Taxonomy" id="1265935"/>
    <lineage>
        <taxon>Bacteria</taxon>
        <taxon>Bacillati</taxon>
        <taxon>Bacillota</taxon>
        <taxon>Bacilli</taxon>
        <taxon>Bacillales</taxon>
        <taxon>Paenibacillaceae</taxon>
        <taxon>Paenibacillus</taxon>
    </lineage>
</organism>
<keyword evidence="3" id="KW-1185">Reference proteome</keyword>
<evidence type="ECO:0000313" key="3">
    <source>
        <dbReference type="Proteomes" id="UP001519288"/>
    </source>
</evidence>
<gene>
    <name evidence="2" type="ORF">J2Z69_001719</name>
</gene>
<keyword evidence="1" id="KW-0472">Membrane</keyword>
<evidence type="ECO:0000313" key="2">
    <source>
        <dbReference type="EMBL" id="MBP2000688.1"/>
    </source>
</evidence>
<dbReference type="EMBL" id="JAGGLD010000002">
    <property type="protein sequence ID" value="MBP2000688.1"/>
    <property type="molecule type" value="Genomic_DNA"/>
</dbReference>
<reference evidence="2 3" key="1">
    <citation type="submission" date="2021-03" db="EMBL/GenBank/DDBJ databases">
        <title>Genomic Encyclopedia of Type Strains, Phase IV (KMG-IV): sequencing the most valuable type-strain genomes for metagenomic binning, comparative biology and taxonomic classification.</title>
        <authorList>
            <person name="Goeker M."/>
        </authorList>
    </citation>
    <scope>NUCLEOTIDE SEQUENCE [LARGE SCALE GENOMIC DNA]</scope>
    <source>
        <strain evidence="2 3">DSM 26806</strain>
    </source>
</reference>
<protein>
    <submittedName>
        <fullName evidence="2">Uncharacterized protein</fullName>
    </submittedName>
</protein>
<evidence type="ECO:0000256" key="1">
    <source>
        <dbReference type="SAM" id="Phobius"/>
    </source>
</evidence>
<comment type="caution">
    <text evidence="2">The sequence shown here is derived from an EMBL/GenBank/DDBJ whole genome shotgun (WGS) entry which is preliminary data.</text>
</comment>
<keyword evidence="1" id="KW-0812">Transmembrane</keyword>